<feature type="domain" description="Retrotransposon gag" evidence="8">
    <location>
        <begin position="4"/>
        <end position="61"/>
    </location>
</feature>
<keyword evidence="4" id="KW-0255">Endonuclease</keyword>
<evidence type="ECO:0000256" key="2">
    <source>
        <dbReference type="ARBA" id="ARBA00022695"/>
    </source>
</evidence>
<evidence type="ECO:0000256" key="7">
    <source>
        <dbReference type="SAM" id="MobiDB-lite"/>
    </source>
</evidence>
<name>A0A2I0KX58_PUNGR</name>
<organism evidence="10 11">
    <name type="scientific">Punica granatum</name>
    <name type="common">Pomegranate</name>
    <dbReference type="NCBI Taxonomy" id="22663"/>
    <lineage>
        <taxon>Eukaryota</taxon>
        <taxon>Viridiplantae</taxon>
        <taxon>Streptophyta</taxon>
        <taxon>Embryophyta</taxon>
        <taxon>Tracheophyta</taxon>
        <taxon>Spermatophyta</taxon>
        <taxon>Magnoliopsida</taxon>
        <taxon>eudicotyledons</taxon>
        <taxon>Gunneridae</taxon>
        <taxon>Pentapetalae</taxon>
        <taxon>rosids</taxon>
        <taxon>malvids</taxon>
        <taxon>Myrtales</taxon>
        <taxon>Lythraceae</taxon>
        <taxon>Punica</taxon>
    </lineage>
</organism>
<dbReference type="PANTHER" id="PTHR35046:SF9">
    <property type="entry name" value="RNA-DIRECTED DNA POLYMERASE"/>
    <property type="match status" value="1"/>
</dbReference>
<dbReference type="GO" id="GO:0016787">
    <property type="term" value="F:hydrolase activity"/>
    <property type="evidence" value="ECO:0007669"/>
    <property type="project" value="UniProtKB-KW"/>
</dbReference>
<dbReference type="Proteomes" id="UP000233551">
    <property type="component" value="Unassembled WGS sequence"/>
</dbReference>
<keyword evidence="6" id="KW-0695">RNA-directed DNA polymerase</keyword>
<evidence type="ECO:0000256" key="3">
    <source>
        <dbReference type="ARBA" id="ARBA00022722"/>
    </source>
</evidence>
<feature type="compositionally biased region" description="Basic and acidic residues" evidence="7">
    <location>
        <begin position="264"/>
        <end position="283"/>
    </location>
</feature>
<accession>A0A2I0KX58</accession>
<dbReference type="GO" id="GO:0004519">
    <property type="term" value="F:endonuclease activity"/>
    <property type="evidence" value="ECO:0007669"/>
    <property type="project" value="UniProtKB-KW"/>
</dbReference>
<reference evidence="10 11" key="1">
    <citation type="submission" date="2017-11" db="EMBL/GenBank/DDBJ databases">
        <title>De-novo sequencing of pomegranate (Punica granatum L.) genome.</title>
        <authorList>
            <person name="Akparov Z."/>
            <person name="Amiraslanov A."/>
            <person name="Hajiyeva S."/>
            <person name="Abbasov M."/>
            <person name="Kaur K."/>
            <person name="Hamwieh A."/>
            <person name="Solovyev V."/>
            <person name="Salamov A."/>
            <person name="Braich B."/>
            <person name="Kosarev P."/>
            <person name="Mahmoud A."/>
            <person name="Hajiyev E."/>
            <person name="Babayeva S."/>
            <person name="Izzatullayeva V."/>
            <person name="Mammadov A."/>
            <person name="Mammadov A."/>
            <person name="Sharifova S."/>
            <person name="Ojaghi J."/>
            <person name="Eynullazada K."/>
            <person name="Bayramov B."/>
            <person name="Abdulazimova A."/>
            <person name="Shahmuradov I."/>
        </authorList>
    </citation>
    <scope>NUCLEOTIDE SEQUENCE [LARGE SCALE GENOMIC DNA]</scope>
    <source>
        <strain evidence="11">cv. AG2017</strain>
        <tissue evidence="10">Leaf</tissue>
    </source>
</reference>
<keyword evidence="2" id="KW-0548">Nucleotidyltransferase</keyword>
<dbReference type="Pfam" id="PF03732">
    <property type="entry name" value="Retrotrans_gag"/>
    <property type="match status" value="1"/>
</dbReference>
<evidence type="ECO:0000256" key="5">
    <source>
        <dbReference type="ARBA" id="ARBA00022801"/>
    </source>
</evidence>
<evidence type="ECO:0000259" key="9">
    <source>
        <dbReference type="Pfam" id="PF17917"/>
    </source>
</evidence>
<keyword evidence="11" id="KW-1185">Reference proteome</keyword>
<proteinExistence type="predicted"/>
<evidence type="ECO:0000259" key="8">
    <source>
        <dbReference type="Pfam" id="PF03732"/>
    </source>
</evidence>
<evidence type="ECO:0000256" key="6">
    <source>
        <dbReference type="ARBA" id="ARBA00022918"/>
    </source>
</evidence>
<dbReference type="PANTHER" id="PTHR35046">
    <property type="entry name" value="ZINC KNUCKLE (CCHC-TYPE) FAMILY PROTEIN"/>
    <property type="match status" value="1"/>
</dbReference>
<evidence type="ECO:0000256" key="1">
    <source>
        <dbReference type="ARBA" id="ARBA00022679"/>
    </source>
</evidence>
<feature type="region of interest" description="Disordered" evidence="7">
    <location>
        <begin position="262"/>
        <end position="283"/>
    </location>
</feature>
<evidence type="ECO:0008006" key="12">
    <source>
        <dbReference type="Google" id="ProtNLM"/>
    </source>
</evidence>
<dbReference type="InterPro" id="IPR005162">
    <property type="entry name" value="Retrotrans_gag_dom"/>
</dbReference>
<keyword evidence="3" id="KW-0540">Nuclease</keyword>
<sequence>MEIVMQRRFVPSYYYWDLHLKLQSLSQRTRSVEDYHKEMEITLIRANIEEDEEATMARCMRISSESRDLLVRKVRSEEFRDVFLEELPKGLSPIREIEHQIDFVPGAAILNRPAYRSSPEETKELQRQVDELLAKLHVRESMSPCAVSVLLVPKKDGTWRMCVNCRAVNKITEKRPIAYFSEKLSGAASNYSTYDKELYALYKQGKKNVVADTLSRRYVLISTLNAKFLGFEHLKELYLQDSDFGTIYSTCEKGAFGIDLRTNPFEERGNDEDRGHDDGGHELGSRIHEVRADAQDIGCLHVPSELITRAKARQIQQAMESLMLDFSGQEESNSIGFPKGFIQLTYHEIVDSPPNIGVDA</sequence>
<dbReference type="InterPro" id="IPR043502">
    <property type="entry name" value="DNA/RNA_pol_sf"/>
</dbReference>
<dbReference type="EMBL" id="PGOL01000298">
    <property type="protein sequence ID" value="PKI73039.1"/>
    <property type="molecule type" value="Genomic_DNA"/>
</dbReference>
<dbReference type="SUPFAM" id="SSF56672">
    <property type="entry name" value="DNA/RNA polymerases"/>
    <property type="match status" value="1"/>
</dbReference>
<dbReference type="STRING" id="22663.A0A2I0KX58"/>
<feature type="domain" description="Reverse transcriptase RNase H-like" evidence="9">
    <location>
        <begin position="172"/>
        <end position="204"/>
    </location>
</feature>
<dbReference type="InterPro" id="IPR041373">
    <property type="entry name" value="RT_RNaseH"/>
</dbReference>
<dbReference type="Pfam" id="PF17917">
    <property type="entry name" value="RT_RNaseH"/>
    <property type="match status" value="1"/>
</dbReference>
<comment type="caution">
    <text evidence="10">The sequence shown here is derived from an EMBL/GenBank/DDBJ whole genome shotgun (WGS) entry which is preliminary data.</text>
</comment>
<evidence type="ECO:0000313" key="11">
    <source>
        <dbReference type="Proteomes" id="UP000233551"/>
    </source>
</evidence>
<keyword evidence="5" id="KW-0378">Hydrolase</keyword>
<evidence type="ECO:0000313" key="10">
    <source>
        <dbReference type="EMBL" id="PKI73039.1"/>
    </source>
</evidence>
<dbReference type="GO" id="GO:0003964">
    <property type="term" value="F:RNA-directed DNA polymerase activity"/>
    <property type="evidence" value="ECO:0007669"/>
    <property type="project" value="UniProtKB-KW"/>
</dbReference>
<protein>
    <recommendedName>
        <fullName evidence="12">Retrotransposon gag domain-containing protein</fullName>
    </recommendedName>
</protein>
<gene>
    <name evidence="10" type="ORF">CRG98_006534</name>
</gene>
<keyword evidence="1" id="KW-0808">Transferase</keyword>
<dbReference type="AlphaFoldDB" id="A0A2I0KX58"/>
<evidence type="ECO:0000256" key="4">
    <source>
        <dbReference type="ARBA" id="ARBA00022759"/>
    </source>
</evidence>
<dbReference type="Gene3D" id="3.10.10.10">
    <property type="entry name" value="HIV Type 1 Reverse Transcriptase, subunit A, domain 1"/>
    <property type="match status" value="1"/>
</dbReference>